<evidence type="ECO:0000313" key="3">
    <source>
        <dbReference type="EMBL" id="HGW60500.1"/>
    </source>
</evidence>
<dbReference type="GO" id="GO:0006353">
    <property type="term" value="P:DNA-templated transcription termination"/>
    <property type="evidence" value="ECO:0007669"/>
    <property type="project" value="InterPro"/>
</dbReference>
<dbReference type="InterPro" id="IPR036269">
    <property type="entry name" value="Rho_N_sf"/>
</dbReference>
<dbReference type="InterPro" id="IPR011112">
    <property type="entry name" value="Rho-like_N"/>
</dbReference>
<gene>
    <name evidence="3" type="ORF">ENV82_03610</name>
</gene>
<dbReference type="EMBL" id="DTHV01000114">
    <property type="protein sequence ID" value="HGW60500.1"/>
    <property type="molecule type" value="Genomic_DNA"/>
</dbReference>
<dbReference type="InterPro" id="IPR032585">
    <property type="entry name" value="DUF4912"/>
</dbReference>
<proteinExistence type="predicted"/>
<feature type="coiled-coil region" evidence="1">
    <location>
        <begin position="36"/>
        <end position="63"/>
    </location>
</feature>
<evidence type="ECO:0000259" key="2">
    <source>
        <dbReference type="SMART" id="SM00959"/>
    </source>
</evidence>
<reference evidence="3" key="1">
    <citation type="journal article" date="2020" name="mSystems">
        <title>Genome- and Community-Level Interaction Insights into Carbon Utilization and Element Cycling Functions of Hydrothermarchaeota in Hydrothermal Sediment.</title>
        <authorList>
            <person name="Zhou Z."/>
            <person name="Liu Y."/>
            <person name="Xu W."/>
            <person name="Pan J."/>
            <person name="Luo Z.H."/>
            <person name="Li M."/>
        </authorList>
    </citation>
    <scope>NUCLEOTIDE SEQUENCE [LARGE SCALE GENOMIC DNA]</scope>
    <source>
        <strain evidence="3">SpSt-794</strain>
    </source>
</reference>
<comment type="caution">
    <text evidence="3">The sequence shown here is derived from an EMBL/GenBank/DDBJ whole genome shotgun (WGS) entry which is preliminary data.</text>
</comment>
<dbReference type="Pfam" id="PF07498">
    <property type="entry name" value="Rho_N"/>
    <property type="match status" value="1"/>
</dbReference>
<dbReference type="Pfam" id="PF16258">
    <property type="entry name" value="DUF4912"/>
    <property type="match status" value="1"/>
</dbReference>
<name>A0A7C4Y4C3_9BACT</name>
<evidence type="ECO:0000256" key="1">
    <source>
        <dbReference type="SAM" id="Coils"/>
    </source>
</evidence>
<keyword evidence="1" id="KW-0175">Coiled coil</keyword>
<organism evidence="3">
    <name type="scientific">Caldisericum exile</name>
    <dbReference type="NCBI Taxonomy" id="693075"/>
    <lineage>
        <taxon>Bacteria</taxon>
        <taxon>Pseudomonadati</taxon>
        <taxon>Caldisericota/Cryosericota group</taxon>
        <taxon>Caldisericota</taxon>
        <taxon>Caldisericia</taxon>
        <taxon>Caldisericales</taxon>
        <taxon>Caldisericaceae</taxon>
        <taxon>Caldisericum</taxon>
    </lineage>
</organism>
<sequence>MEELQKLKRKELIRIAKIYGIKNRNKMKKNELIRAIKKARKPIEELRKTEEKLKRELSKKTEETHLIVLPKEPGYVYVNWEVKGKEEKVGTLIVFEDDKEKFSIPVNLDYGRSYIHVEEDKKVKVELGVEKNGKFETLLESNEVIVPTTKKTEGRKEFRDIKTFKMRKEGIISEEEIKKVVEGEEKTAKEIKYSRE</sequence>
<feature type="domain" description="Rho termination factor-like N-terminal" evidence="2">
    <location>
        <begin position="3"/>
        <end position="45"/>
    </location>
</feature>
<accession>A0A7C4Y4C3</accession>
<dbReference type="SMART" id="SM00959">
    <property type="entry name" value="Rho_N"/>
    <property type="match status" value="1"/>
</dbReference>
<dbReference type="AlphaFoldDB" id="A0A7C4Y4C3"/>
<protein>
    <submittedName>
        <fullName evidence="3">DUF4912 domain-containing protein</fullName>
    </submittedName>
</protein>
<dbReference type="Gene3D" id="1.10.720.10">
    <property type="match status" value="1"/>
</dbReference>
<dbReference type="SUPFAM" id="SSF68912">
    <property type="entry name" value="Rho N-terminal domain-like"/>
    <property type="match status" value="1"/>
</dbReference>